<dbReference type="Pfam" id="PF13560">
    <property type="entry name" value="HTH_31"/>
    <property type="match status" value="1"/>
</dbReference>
<evidence type="ECO:0000313" key="3">
    <source>
        <dbReference type="Proteomes" id="UP000293852"/>
    </source>
</evidence>
<dbReference type="Pfam" id="PF17765">
    <property type="entry name" value="MLTR_LBD"/>
    <property type="match status" value="1"/>
</dbReference>
<organism evidence="2 3">
    <name type="scientific">Xylanimonas ulmi</name>
    <dbReference type="NCBI Taxonomy" id="228973"/>
    <lineage>
        <taxon>Bacteria</taxon>
        <taxon>Bacillati</taxon>
        <taxon>Actinomycetota</taxon>
        <taxon>Actinomycetes</taxon>
        <taxon>Micrococcales</taxon>
        <taxon>Promicromonosporaceae</taxon>
        <taxon>Xylanimonas</taxon>
    </lineage>
</organism>
<name>A0A4Q7M276_9MICO</name>
<dbReference type="Gene3D" id="3.30.450.180">
    <property type="match status" value="1"/>
</dbReference>
<dbReference type="EMBL" id="SGWX01000001">
    <property type="protein sequence ID" value="RZS60538.1"/>
    <property type="molecule type" value="Genomic_DNA"/>
</dbReference>
<dbReference type="InterPro" id="IPR001387">
    <property type="entry name" value="Cro/C1-type_HTH"/>
</dbReference>
<accession>A0A4Q7M276</accession>
<dbReference type="PROSITE" id="PS50943">
    <property type="entry name" value="HTH_CROC1"/>
    <property type="match status" value="1"/>
</dbReference>
<protein>
    <submittedName>
        <fullName evidence="2">Transcriptional regulator with XRE-family HTH domain</fullName>
    </submittedName>
</protein>
<feature type="domain" description="HTH cro/C1-type" evidence="1">
    <location>
        <begin position="35"/>
        <end position="86"/>
    </location>
</feature>
<comment type="caution">
    <text evidence="2">The sequence shown here is derived from an EMBL/GenBank/DDBJ whole genome shotgun (WGS) entry which is preliminary data.</text>
</comment>
<dbReference type="OrthoDB" id="3518652at2"/>
<keyword evidence="3" id="KW-1185">Reference proteome</keyword>
<dbReference type="PANTHER" id="PTHR35010:SF2">
    <property type="entry name" value="BLL4672 PROTEIN"/>
    <property type="match status" value="1"/>
</dbReference>
<dbReference type="Proteomes" id="UP000293852">
    <property type="component" value="Unassembled WGS sequence"/>
</dbReference>
<evidence type="ECO:0000259" key="1">
    <source>
        <dbReference type="PROSITE" id="PS50943"/>
    </source>
</evidence>
<dbReference type="Gene3D" id="1.10.260.40">
    <property type="entry name" value="lambda repressor-like DNA-binding domains"/>
    <property type="match status" value="1"/>
</dbReference>
<dbReference type="SMART" id="SM00530">
    <property type="entry name" value="HTH_XRE"/>
    <property type="match status" value="1"/>
</dbReference>
<dbReference type="GO" id="GO:0003677">
    <property type="term" value="F:DNA binding"/>
    <property type="evidence" value="ECO:0007669"/>
    <property type="project" value="InterPro"/>
</dbReference>
<dbReference type="InterPro" id="IPR041413">
    <property type="entry name" value="MLTR_LBD"/>
</dbReference>
<gene>
    <name evidence="2" type="ORF">EV386_0801</name>
</gene>
<proteinExistence type="predicted"/>
<sequence length="296" mass="32522">MTTTSWPARELGLFLRSRRERTTPAQIGLEPGGRRRVAGLRREEVAALAGLSADYYQRLEQGRNARPSDAILDSIAEALDLDDAERSHLMRLAQAARHPPATPRRRHTHVPRNARALLEATRLPAFIISPHLDVLAWNSLAAELLGDPADVPPAQRNVLLTLFADDAQLRFADCRAMAIEYVGMLRSAIADDPEHPRAIAVVGALSVRSAEFRTLWARHDVRDRVEGGKTIRHPRIGAIDVEWDAYGVPGGANLIVMTPRPGHEDRLRLLSVLPAAEPTTAAAPLSVDHGQRGQAR</sequence>
<dbReference type="RefSeq" id="WP_130412534.1">
    <property type="nucleotide sequence ID" value="NZ_SGWX01000001.1"/>
</dbReference>
<dbReference type="AlphaFoldDB" id="A0A4Q7M276"/>
<dbReference type="SUPFAM" id="SSF47413">
    <property type="entry name" value="lambda repressor-like DNA-binding domains"/>
    <property type="match status" value="1"/>
</dbReference>
<reference evidence="2 3" key="1">
    <citation type="submission" date="2019-02" db="EMBL/GenBank/DDBJ databases">
        <title>Sequencing the genomes of 1000 actinobacteria strains.</title>
        <authorList>
            <person name="Klenk H.-P."/>
        </authorList>
    </citation>
    <scope>NUCLEOTIDE SEQUENCE [LARGE SCALE GENOMIC DNA]</scope>
    <source>
        <strain evidence="2 3">DSM 16932</strain>
    </source>
</reference>
<dbReference type="InterPro" id="IPR010982">
    <property type="entry name" value="Lambda_DNA-bd_dom_sf"/>
</dbReference>
<evidence type="ECO:0000313" key="2">
    <source>
        <dbReference type="EMBL" id="RZS60538.1"/>
    </source>
</evidence>
<dbReference type="CDD" id="cd00093">
    <property type="entry name" value="HTH_XRE"/>
    <property type="match status" value="1"/>
</dbReference>
<dbReference type="PANTHER" id="PTHR35010">
    <property type="entry name" value="BLL4672 PROTEIN-RELATED"/>
    <property type="match status" value="1"/>
</dbReference>